<dbReference type="InterPro" id="IPR007047">
    <property type="entry name" value="Flp_Fap"/>
</dbReference>
<sequence length="74" mass="7515">MQVHATLNAWFSSLTARRGERGATAVEYGLIVALIAVAIIAAVTLLGDELTDLFGTVSNEVGNANPSPSASAGS</sequence>
<comment type="caution">
    <text evidence="2">The sequence shown here is derived from an EMBL/GenBank/DDBJ whole genome shotgun (WGS) entry which is preliminary data.</text>
</comment>
<keyword evidence="1" id="KW-0812">Transmembrane</keyword>
<evidence type="ECO:0000313" key="2">
    <source>
        <dbReference type="EMBL" id="RLV56678.1"/>
    </source>
</evidence>
<keyword evidence="1" id="KW-0472">Membrane</keyword>
<dbReference type="AlphaFoldDB" id="A0A3L8PQE2"/>
<dbReference type="Pfam" id="PF04964">
    <property type="entry name" value="Flp_Fap"/>
    <property type="match status" value="1"/>
</dbReference>
<keyword evidence="3" id="KW-1185">Reference proteome</keyword>
<dbReference type="EMBL" id="RDBF01000003">
    <property type="protein sequence ID" value="RLV56678.1"/>
    <property type="molecule type" value="Genomic_DNA"/>
</dbReference>
<name>A0A3L8PQE2_9ACTN</name>
<gene>
    <name evidence="2" type="ORF">D9V41_06340</name>
</gene>
<evidence type="ECO:0000256" key="1">
    <source>
        <dbReference type="SAM" id="Phobius"/>
    </source>
</evidence>
<protein>
    <submittedName>
        <fullName evidence="2">Flp family type IVb pilin</fullName>
    </submittedName>
</protein>
<keyword evidence="1" id="KW-1133">Transmembrane helix</keyword>
<feature type="transmembrane region" description="Helical" evidence="1">
    <location>
        <begin position="25"/>
        <end position="46"/>
    </location>
</feature>
<organism evidence="2 3">
    <name type="scientific">Aeromicrobium phragmitis</name>
    <dbReference type="NCBI Taxonomy" id="2478914"/>
    <lineage>
        <taxon>Bacteria</taxon>
        <taxon>Bacillati</taxon>
        <taxon>Actinomycetota</taxon>
        <taxon>Actinomycetes</taxon>
        <taxon>Propionibacteriales</taxon>
        <taxon>Nocardioidaceae</taxon>
        <taxon>Aeromicrobium</taxon>
    </lineage>
</organism>
<dbReference type="RefSeq" id="WP_121793683.1">
    <property type="nucleotide sequence ID" value="NZ_RDBF01000003.1"/>
</dbReference>
<accession>A0A3L8PQE2</accession>
<dbReference type="Proteomes" id="UP000282515">
    <property type="component" value="Unassembled WGS sequence"/>
</dbReference>
<proteinExistence type="predicted"/>
<reference evidence="2 3" key="1">
    <citation type="submission" date="2018-10" db="EMBL/GenBank/DDBJ databases">
        <title>Aeromicrobium sp. 9W16Y-2 whole genome shotgun sequence.</title>
        <authorList>
            <person name="Li F."/>
        </authorList>
    </citation>
    <scope>NUCLEOTIDE SEQUENCE [LARGE SCALE GENOMIC DNA]</scope>
    <source>
        <strain evidence="2 3">9W16Y-2</strain>
    </source>
</reference>
<evidence type="ECO:0000313" key="3">
    <source>
        <dbReference type="Proteomes" id="UP000282515"/>
    </source>
</evidence>